<organism evidence="3 4">
    <name type="scientific">Albibacterium profundi</name>
    <dbReference type="NCBI Taxonomy" id="3134906"/>
    <lineage>
        <taxon>Bacteria</taxon>
        <taxon>Pseudomonadati</taxon>
        <taxon>Bacteroidota</taxon>
        <taxon>Sphingobacteriia</taxon>
        <taxon>Sphingobacteriales</taxon>
        <taxon>Sphingobacteriaceae</taxon>
        <taxon>Albibacterium</taxon>
    </lineage>
</organism>
<feature type="domain" description="Plasmid pRiA4b Orf3-like" evidence="2">
    <location>
        <begin position="3"/>
        <end position="134"/>
    </location>
</feature>
<dbReference type="InterPro" id="IPR012912">
    <property type="entry name" value="Plasmid_pRiA4b_Orf3-like"/>
</dbReference>
<dbReference type="Gene3D" id="3.10.290.30">
    <property type="entry name" value="MM3350-like"/>
    <property type="match status" value="1"/>
</dbReference>
<reference evidence="3 4" key="1">
    <citation type="submission" date="2024-04" db="EMBL/GenBank/DDBJ databases">
        <title>Albibacterium profundi sp. nov., isolated from sediment of the Challenger Deep of Mariana Trench.</title>
        <authorList>
            <person name="Wang Y."/>
        </authorList>
    </citation>
    <scope>NUCLEOTIDE SEQUENCE [LARGE SCALE GENOMIC DNA]</scope>
    <source>
        <strain evidence="3 4">RHL897</strain>
    </source>
</reference>
<gene>
    <name evidence="3" type="ORF">WKR92_12055</name>
</gene>
<proteinExistence type="predicted"/>
<evidence type="ECO:0000313" key="3">
    <source>
        <dbReference type="EMBL" id="MFB5946561.1"/>
    </source>
</evidence>
<dbReference type="EMBL" id="JBBVGT010000003">
    <property type="protein sequence ID" value="MFB5946561.1"/>
    <property type="molecule type" value="Genomic_DNA"/>
</dbReference>
<dbReference type="Proteomes" id="UP001580928">
    <property type="component" value="Unassembled WGS sequence"/>
</dbReference>
<accession>A0ABV5CG69</accession>
<evidence type="ECO:0000313" key="4">
    <source>
        <dbReference type="Proteomes" id="UP001580928"/>
    </source>
</evidence>
<feature type="region of interest" description="Disordered" evidence="1">
    <location>
        <begin position="139"/>
        <end position="193"/>
    </location>
</feature>
<evidence type="ECO:0000256" key="1">
    <source>
        <dbReference type="SAM" id="MobiDB-lite"/>
    </source>
</evidence>
<dbReference type="InterPro" id="IPR024047">
    <property type="entry name" value="MM3350-like_sf"/>
</dbReference>
<dbReference type="SUPFAM" id="SSF159941">
    <property type="entry name" value="MM3350-like"/>
    <property type="match status" value="1"/>
</dbReference>
<feature type="compositionally biased region" description="Basic and acidic residues" evidence="1">
    <location>
        <begin position="145"/>
        <end position="154"/>
    </location>
</feature>
<protein>
    <recommendedName>
        <fullName evidence="2">Plasmid pRiA4b Orf3-like domain-containing protein</fullName>
    </recommendedName>
</protein>
<dbReference type="Pfam" id="PF07929">
    <property type="entry name" value="PRiA4_ORF3"/>
    <property type="match status" value="1"/>
</dbReference>
<feature type="compositionally biased region" description="Acidic residues" evidence="1">
    <location>
        <begin position="162"/>
        <end position="177"/>
    </location>
</feature>
<keyword evidence="4" id="KW-1185">Reference proteome</keyword>
<sequence length="193" mass="22305">MAIYRFKVTFEDYDEIIREIDVLSKHTFLDLHVAIQKSVNYDPEKPSSFYVSNDQWKKGQEIAYLPTEGKKNKGVVLMEVAKLNKFIDDPHQKFYYTYNFEKPYDFHVQLIKILKEEEDKEYPVVFKSVGVAPKASGTITADAEGSDKDEKSDFDFLNDMGYDTEDDSDLDMMDDESGQSTDFSDGSPTEDDY</sequence>
<evidence type="ECO:0000259" key="2">
    <source>
        <dbReference type="Pfam" id="PF07929"/>
    </source>
</evidence>
<dbReference type="RefSeq" id="WP_375558090.1">
    <property type="nucleotide sequence ID" value="NZ_JBBVGT010000003.1"/>
</dbReference>
<name>A0ABV5CG69_9SPHI</name>
<feature type="compositionally biased region" description="Polar residues" evidence="1">
    <location>
        <begin position="178"/>
        <end position="187"/>
    </location>
</feature>
<comment type="caution">
    <text evidence="3">The sequence shown here is derived from an EMBL/GenBank/DDBJ whole genome shotgun (WGS) entry which is preliminary data.</text>
</comment>